<dbReference type="RefSeq" id="WP_340340614.1">
    <property type="nucleotide sequence ID" value="NZ_JBBKZT010000001.1"/>
</dbReference>
<sequence length="865" mass="91713">MSTQRSNVASLQLAREARERFVTATGGVIAPSAHAIRERLTVLSQQVATAREMQEHRDDFLTFRNKESDWVSLAQESWRKALAQVSSSTGSLPNSLSSLELIGDEVVENNILSSRLALVIQDKASFELNDLRLRIQHLEGTTELDSKDVLRPESLAKMLVEQWLAAGLSRPLWTKVQEVVHTRLLEVVVGAYHDANAFLISKGVMPEIDLKKFVKRTGNATNAGVLGGGFIPESGGFANANSTAIGGGGLGGFVGGVQGVGGAHRGGGHAGGFGIPPGSFAPAAIGVVHGEPGGGGGSNGGGSGSGGGRGSHGHGGWGSGGSRGSGGAALPGLEGGGGSPFFVARQRAQGVLLNLKRFVTARIGGETVAQRGGALGGGVGATGMGGGGVGGGMAGGASGGVGGAAFAAAIADAEAAYQVAASQYLLADDAIAVQQTAVDLRRRSAELKKKAPTTADKATVEIVALMFQAILAEERIPFSARVWFARLQMPVLRVAIAEPEFFGTLQHPARMLIDRMGSCVMGFDAAAISGSALEGEIRRVVQVIEQYPETGQRVFKLVFDEFVAFLNKYLTQSDATQRLMSVAQQVEQKETMAIQYTIELRKMLNEMPVRDEIREFLFKVWAEVLAIAALRYGGQDEQTVTLKRAASELVWAASAKPNRNDRTRVIQDLPKLLQRLRSGMTLLGIVGEPQEAHIKIIGDTLADAFMSKTEAIPAAQIEAMAKRLANLEDFVTDEAGDVSGELPIDAGSIELLLGVDAASMEVIPNAGTKVSEDMLAWAHELQVGTWFMLDHNGRVNQVQFVWRSERKQLHLFASTHGRNFLIQAGRLASYLQAGLLVPAEEETLTVRATREALAKLDANPERLLN</sequence>
<accession>A0ABU8WD66</accession>
<keyword evidence="3" id="KW-1185">Reference proteome</keyword>
<proteinExistence type="predicted"/>
<gene>
    <name evidence="2" type="ORF">WKW82_02235</name>
</gene>
<dbReference type="Proteomes" id="UP001385892">
    <property type="component" value="Unassembled WGS sequence"/>
</dbReference>
<dbReference type="InterPro" id="IPR012434">
    <property type="entry name" value="DUF1631"/>
</dbReference>
<dbReference type="EMBL" id="JBBKZT010000001">
    <property type="protein sequence ID" value="MEJ8845447.1"/>
    <property type="molecule type" value="Genomic_DNA"/>
</dbReference>
<feature type="compositionally biased region" description="Gly residues" evidence="1">
    <location>
        <begin position="291"/>
        <end position="331"/>
    </location>
</feature>
<evidence type="ECO:0000313" key="2">
    <source>
        <dbReference type="EMBL" id="MEJ8845447.1"/>
    </source>
</evidence>
<feature type="region of interest" description="Disordered" evidence="1">
    <location>
        <begin position="287"/>
        <end position="331"/>
    </location>
</feature>
<evidence type="ECO:0000256" key="1">
    <source>
        <dbReference type="SAM" id="MobiDB-lite"/>
    </source>
</evidence>
<comment type="caution">
    <text evidence="2">The sequence shown here is derived from an EMBL/GenBank/DDBJ whole genome shotgun (WGS) entry which is preliminary data.</text>
</comment>
<dbReference type="Pfam" id="PF07793">
    <property type="entry name" value="DUF1631"/>
    <property type="match status" value="2"/>
</dbReference>
<protein>
    <submittedName>
        <fullName evidence="2">DUF1631 family protein</fullName>
    </submittedName>
</protein>
<reference evidence="2 3" key="1">
    <citation type="submission" date="2024-03" db="EMBL/GenBank/DDBJ databases">
        <title>Novel species of the genus Variovorax.</title>
        <authorList>
            <person name="Liu Q."/>
            <person name="Xin Y.-H."/>
        </authorList>
    </citation>
    <scope>NUCLEOTIDE SEQUENCE [LARGE SCALE GENOMIC DNA]</scope>
    <source>
        <strain evidence="2 3">KACC 18900</strain>
    </source>
</reference>
<name>A0ABU8WD66_9BURK</name>
<organism evidence="2 3">
    <name type="scientific">Variovorax rhizosphaerae</name>
    <dbReference type="NCBI Taxonomy" id="1836200"/>
    <lineage>
        <taxon>Bacteria</taxon>
        <taxon>Pseudomonadati</taxon>
        <taxon>Pseudomonadota</taxon>
        <taxon>Betaproteobacteria</taxon>
        <taxon>Burkholderiales</taxon>
        <taxon>Comamonadaceae</taxon>
        <taxon>Variovorax</taxon>
    </lineage>
</organism>
<evidence type="ECO:0000313" key="3">
    <source>
        <dbReference type="Proteomes" id="UP001385892"/>
    </source>
</evidence>